<dbReference type="PANTHER" id="PTHR34123:SF1">
    <property type="entry name" value="OS04G0578200 PROTEIN"/>
    <property type="match status" value="1"/>
</dbReference>
<dbReference type="RefSeq" id="WP_265263710.1">
    <property type="nucleotide sequence ID" value="NZ_JAIHOM010000024.1"/>
</dbReference>
<name>A0ABT3L399_9CYAN</name>
<dbReference type="Pfam" id="PF10184">
    <property type="entry name" value="DUF2358"/>
    <property type="match status" value="1"/>
</dbReference>
<comment type="caution">
    <text evidence="1">The sequence shown here is derived from an EMBL/GenBank/DDBJ whole genome shotgun (WGS) entry which is preliminary data.</text>
</comment>
<dbReference type="InterPro" id="IPR032710">
    <property type="entry name" value="NTF2-like_dom_sf"/>
</dbReference>
<gene>
    <name evidence="1" type="ORF">K4A83_06815</name>
</gene>
<accession>A0ABT3L399</accession>
<dbReference type="PANTHER" id="PTHR34123">
    <property type="entry name" value="OS04G0578200 PROTEIN"/>
    <property type="match status" value="1"/>
</dbReference>
<sequence>MDILEILKADYQRFPQDQTYGIYHPQVYFKDPLTEFRGLARYQQMIQFFQTWFKAVQLDLHAIEQQQEQILTSWTLHWTTPLPWQPRIAIPGHSVLILNDQNQIISHLDTWDISPWDVVRQHFFSGKTR</sequence>
<dbReference type="SUPFAM" id="SSF54427">
    <property type="entry name" value="NTF2-like"/>
    <property type="match status" value="1"/>
</dbReference>
<proteinExistence type="predicted"/>
<dbReference type="Gene3D" id="3.10.450.50">
    <property type="match status" value="1"/>
</dbReference>
<keyword evidence="2" id="KW-1185">Reference proteome</keyword>
<dbReference type="EMBL" id="JAIHOM010000024">
    <property type="protein sequence ID" value="MCW6035983.1"/>
    <property type="molecule type" value="Genomic_DNA"/>
</dbReference>
<dbReference type="InterPro" id="IPR018790">
    <property type="entry name" value="DUF2358"/>
</dbReference>
<dbReference type="Proteomes" id="UP001526426">
    <property type="component" value="Unassembled WGS sequence"/>
</dbReference>
<organism evidence="1 2">
    <name type="scientific">Spirulina subsalsa FACHB-351</name>
    <dbReference type="NCBI Taxonomy" id="234711"/>
    <lineage>
        <taxon>Bacteria</taxon>
        <taxon>Bacillati</taxon>
        <taxon>Cyanobacteriota</taxon>
        <taxon>Cyanophyceae</taxon>
        <taxon>Spirulinales</taxon>
        <taxon>Spirulinaceae</taxon>
        <taxon>Spirulina</taxon>
    </lineage>
</organism>
<reference evidence="1 2" key="1">
    <citation type="submission" date="2021-08" db="EMBL/GenBank/DDBJ databases">
        <title>Draft genome sequence of Spirulina subsalsa with high tolerance to salinity and hype-accumulation of phycocyanin.</title>
        <authorList>
            <person name="Pei H."/>
            <person name="Jiang L."/>
        </authorList>
    </citation>
    <scope>NUCLEOTIDE SEQUENCE [LARGE SCALE GENOMIC DNA]</scope>
    <source>
        <strain evidence="1 2">FACHB-351</strain>
    </source>
</reference>
<evidence type="ECO:0000313" key="2">
    <source>
        <dbReference type="Proteomes" id="UP001526426"/>
    </source>
</evidence>
<evidence type="ECO:0000313" key="1">
    <source>
        <dbReference type="EMBL" id="MCW6035983.1"/>
    </source>
</evidence>
<protein>
    <submittedName>
        <fullName evidence="1">DUF2358 domain-containing protein</fullName>
    </submittedName>
</protein>